<dbReference type="AlphaFoldDB" id="A0A0G2BNR0"/>
<dbReference type="GO" id="GO:0006605">
    <property type="term" value="P:protein targeting"/>
    <property type="evidence" value="ECO:0007669"/>
    <property type="project" value="UniProtKB-UniRule"/>
</dbReference>
<accession>A0A0G2BNR0</accession>
<organism evidence="10 11">
    <name type="scientific">Candidatus Kaiserbacteria bacterium GW2011_GWA2_58_9</name>
    <dbReference type="NCBI Taxonomy" id="1618672"/>
    <lineage>
        <taxon>Bacteria</taxon>
        <taxon>Candidatus Kaiseribacteriota</taxon>
    </lineage>
</organism>
<dbReference type="GO" id="GO:0008320">
    <property type="term" value="F:protein transmembrane transporter activity"/>
    <property type="evidence" value="ECO:0007669"/>
    <property type="project" value="UniProtKB-UniRule"/>
</dbReference>
<keyword evidence="6 9" id="KW-1133">Transmembrane helix</keyword>
<keyword evidence="7 9" id="KW-0811">Translocation</keyword>
<evidence type="ECO:0000256" key="4">
    <source>
        <dbReference type="ARBA" id="ARBA00022692"/>
    </source>
</evidence>
<keyword evidence="5 9" id="KW-0653">Protein transport</keyword>
<gene>
    <name evidence="9" type="primary">secE</name>
    <name evidence="10" type="ORF">UY98_C0009G0011</name>
</gene>
<dbReference type="Gene3D" id="1.20.5.1030">
    <property type="entry name" value="Preprotein translocase secy subunit"/>
    <property type="match status" value="1"/>
</dbReference>
<protein>
    <recommendedName>
        <fullName evidence="9">Protein translocase subunit SecE</fullName>
    </recommendedName>
</protein>
<dbReference type="InterPro" id="IPR005807">
    <property type="entry name" value="SecE_bac"/>
</dbReference>
<dbReference type="PANTHER" id="PTHR33910">
    <property type="entry name" value="PROTEIN TRANSLOCASE SUBUNIT SECE"/>
    <property type="match status" value="1"/>
</dbReference>
<evidence type="ECO:0000256" key="1">
    <source>
        <dbReference type="ARBA" id="ARBA00004370"/>
    </source>
</evidence>
<dbReference type="NCBIfam" id="TIGR00964">
    <property type="entry name" value="secE_bact"/>
    <property type="match status" value="1"/>
</dbReference>
<evidence type="ECO:0000313" key="11">
    <source>
        <dbReference type="Proteomes" id="UP000034789"/>
    </source>
</evidence>
<proteinExistence type="inferred from homology"/>
<feature type="transmembrane region" description="Helical" evidence="9">
    <location>
        <begin position="26"/>
        <end position="50"/>
    </location>
</feature>
<sequence>MSLLQYLKETRGELRHVAWPTRLQTILYTVIVILLSLFVAAYLGFFDYIFTTGLAKALQFLPQSASSFEQIISTSTEDIIIGTSTEQI</sequence>
<dbReference type="GO" id="GO:0065002">
    <property type="term" value="P:intracellular protein transmembrane transport"/>
    <property type="evidence" value="ECO:0007669"/>
    <property type="project" value="UniProtKB-UniRule"/>
</dbReference>
<comment type="caution">
    <text evidence="10">The sequence shown here is derived from an EMBL/GenBank/DDBJ whole genome shotgun (WGS) entry which is preliminary data.</text>
</comment>
<dbReference type="GO" id="GO:0005886">
    <property type="term" value="C:plasma membrane"/>
    <property type="evidence" value="ECO:0007669"/>
    <property type="project" value="UniProtKB-SubCell"/>
</dbReference>
<evidence type="ECO:0000256" key="5">
    <source>
        <dbReference type="ARBA" id="ARBA00022927"/>
    </source>
</evidence>
<evidence type="ECO:0000256" key="7">
    <source>
        <dbReference type="ARBA" id="ARBA00023010"/>
    </source>
</evidence>
<dbReference type="Proteomes" id="UP000034789">
    <property type="component" value="Unassembled WGS sequence"/>
</dbReference>
<keyword evidence="3 9" id="KW-1003">Cell membrane</keyword>
<comment type="function">
    <text evidence="9">Essential subunit of the Sec protein translocation channel SecYEG. Clamps together the 2 halves of SecY. May contact the channel plug during translocation.</text>
</comment>
<name>A0A0G2BNR0_9BACT</name>
<evidence type="ECO:0000256" key="3">
    <source>
        <dbReference type="ARBA" id="ARBA00022475"/>
    </source>
</evidence>
<comment type="similarity">
    <text evidence="9">Belongs to the SecE/SEC61-gamma family.</text>
</comment>
<comment type="subunit">
    <text evidence="9">Component of the Sec protein translocase complex. Heterotrimer consisting of SecY, SecE and SecG subunits. The heterotrimers can form oligomers, although 1 heterotrimer is thought to be able to translocate proteins. Interacts with the ribosome. Interacts with SecDF, and other proteins may be involved. Interacts with SecA.</text>
</comment>
<evidence type="ECO:0000313" key="10">
    <source>
        <dbReference type="EMBL" id="KKW47569.1"/>
    </source>
</evidence>
<dbReference type="Pfam" id="PF00584">
    <property type="entry name" value="SecE"/>
    <property type="match status" value="1"/>
</dbReference>
<reference evidence="10 11" key="1">
    <citation type="journal article" date="2015" name="Nature">
        <title>rRNA introns, odd ribosomes, and small enigmatic genomes across a large radiation of phyla.</title>
        <authorList>
            <person name="Brown C.T."/>
            <person name="Hug L.A."/>
            <person name="Thomas B.C."/>
            <person name="Sharon I."/>
            <person name="Castelle C.J."/>
            <person name="Singh A."/>
            <person name="Wilkins M.J."/>
            <person name="Williams K.H."/>
            <person name="Banfield J.F."/>
        </authorList>
    </citation>
    <scope>NUCLEOTIDE SEQUENCE [LARGE SCALE GENOMIC DNA]</scope>
</reference>
<comment type="subcellular location">
    <subcellularLocation>
        <location evidence="9">Cell membrane</location>
        <topology evidence="9">Single-pass membrane protein</topology>
    </subcellularLocation>
    <subcellularLocation>
        <location evidence="1">Membrane</location>
    </subcellularLocation>
</comment>
<dbReference type="InterPro" id="IPR001901">
    <property type="entry name" value="Translocase_SecE/Sec61-g"/>
</dbReference>
<evidence type="ECO:0000256" key="9">
    <source>
        <dbReference type="HAMAP-Rule" id="MF_00422"/>
    </source>
</evidence>
<dbReference type="InterPro" id="IPR038379">
    <property type="entry name" value="SecE_sf"/>
</dbReference>
<keyword evidence="8 9" id="KW-0472">Membrane</keyword>
<evidence type="ECO:0000256" key="6">
    <source>
        <dbReference type="ARBA" id="ARBA00022989"/>
    </source>
</evidence>
<dbReference type="GO" id="GO:0009306">
    <property type="term" value="P:protein secretion"/>
    <property type="evidence" value="ECO:0007669"/>
    <property type="project" value="UniProtKB-UniRule"/>
</dbReference>
<keyword evidence="4 9" id="KW-0812">Transmembrane</keyword>
<dbReference type="EMBL" id="LCSD01000009">
    <property type="protein sequence ID" value="KKW47569.1"/>
    <property type="molecule type" value="Genomic_DNA"/>
</dbReference>
<dbReference type="HAMAP" id="MF_00422">
    <property type="entry name" value="SecE"/>
    <property type="match status" value="1"/>
</dbReference>
<evidence type="ECO:0000256" key="2">
    <source>
        <dbReference type="ARBA" id="ARBA00022448"/>
    </source>
</evidence>
<dbReference type="GO" id="GO:0043952">
    <property type="term" value="P:protein transport by the Sec complex"/>
    <property type="evidence" value="ECO:0007669"/>
    <property type="project" value="UniProtKB-UniRule"/>
</dbReference>
<dbReference type="PANTHER" id="PTHR33910:SF1">
    <property type="entry name" value="PROTEIN TRANSLOCASE SUBUNIT SECE"/>
    <property type="match status" value="1"/>
</dbReference>
<evidence type="ECO:0000256" key="8">
    <source>
        <dbReference type="ARBA" id="ARBA00023136"/>
    </source>
</evidence>
<keyword evidence="2 9" id="KW-0813">Transport</keyword>